<evidence type="ECO:0000256" key="1">
    <source>
        <dbReference type="ARBA" id="ARBA00001947"/>
    </source>
</evidence>
<keyword evidence="4 8" id="KW-0378">Hydrolase</keyword>
<dbReference type="RefSeq" id="WP_406855158.1">
    <property type="nucleotide sequence ID" value="NZ_CP157484.1"/>
</dbReference>
<dbReference type="PROSITE" id="PS51257">
    <property type="entry name" value="PROKAR_LIPOPROTEIN"/>
    <property type="match status" value="1"/>
</dbReference>
<dbReference type="PANTHER" id="PTHR22726">
    <property type="entry name" value="METALLOENDOPEPTIDASE OMA1"/>
    <property type="match status" value="1"/>
</dbReference>
<dbReference type="CDD" id="cd07324">
    <property type="entry name" value="M48C_Oma1-like"/>
    <property type="match status" value="1"/>
</dbReference>
<dbReference type="GO" id="GO:0004222">
    <property type="term" value="F:metalloendopeptidase activity"/>
    <property type="evidence" value="ECO:0007669"/>
    <property type="project" value="InterPro"/>
</dbReference>
<evidence type="ECO:0000256" key="6">
    <source>
        <dbReference type="ARBA" id="ARBA00023049"/>
    </source>
</evidence>
<dbReference type="Gene3D" id="3.30.2010.10">
    <property type="entry name" value="Metalloproteases ('zincins'), catalytic domain"/>
    <property type="match status" value="1"/>
</dbReference>
<accession>A0AAU7JDP3</accession>
<keyword evidence="6 8" id="KW-0482">Metalloprotease</keyword>
<evidence type="ECO:0000256" key="3">
    <source>
        <dbReference type="ARBA" id="ARBA00022723"/>
    </source>
</evidence>
<evidence type="ECO:0000259" key="7">
    <source>
        <dbReference type="Pfam" id="PF01435"/>
    </source>
</evidence>
<dbReference type="GO" id="GO:0046872">
    <property type="term" value="F:metal ion binding"/>
    <property type="evidence" value="ECO:0007669"/>
    <property type="project" value="UniProtKB-KW"/>
</dbReference>
<protein>
    <submittedName>
        <fullName evidence="8">M48 family metalloprotease</fullName>
        <ecNumber evidence="8">3.4.24.-</ecNumber>
    </submittedName>
</protein>
<keyword evidence="2" id="KW-0645">Protease</keyword>
<dbReference type="EMBL" id="CP157484">
    <property type="protein sequence ID" value="XBO38320.1"/>
    <property type="molecule type" value="Genomic_DNA"/>
</dbReference>
<sequence length="481" mass="51318">MRARLAAIAVAGLLAGCASDRIGFGAGTAPSLPASAPRVTGVEPLGSREHKKLVSSFGGDYRAPVAERLLNDVMRRVAAATERPDQQYQVTILNSPVVNAFALPNGNLYVTRGLLALANDTSEVAAVMAHEVAHVTLSHAIQRAELERRSEIVSRVVAEVLNDSAAEQQVQARGKITLASFSRAQELEADQIGVTTIAKAGFDPFGAARFLASLGRQSAMRATLLGEKSNQSPNFLSTHPSTPERVAQALSAARQIRAPGIGENDRDRYLKSIEGMTFGDDPAEGVVRGNRFMHPQLGFAYAAPANFMLENSASAVLGLAPGGAQAMRFDSVKMPDGATLESYIVSGWIEGVEVGAVETLNVNGLPAVTAVAKGDEWTFRLAAVQVGQATYRFILAAKNYTPDSDRAFRQAIESFHVMANEEAAAVKPLRVGLVVARQGDTVETLATRMATDRPVERFQLLNGIDRNGPVREGATYKIIVE</sequence>
<keyword evidence="3" id="KW-0479">Metal-binding</keyword>
<organism evidence="8">
    <name type="scientific">Alsobacter sp. KACC 23698</name>
    <dbReference type="NCBI Taxonomy" id="3149229"/>
    <lineage>
        <taxon>Bacteria</taxon>
        <taxon>Pseudomonadati</taxon>
        <taxon>Pseudomonadota</taxon>
        <taxon>Alphaproteobacteria</taxon>
        <taxon>Hyphomicrobiales</taxon>
        <taxon>Alsobacteraceae</taxon>
        <taxon>Alsobacter</taxon>
    </lineage>
</organism>
<evidence type="ECO:0000256" key="4">
    <source>
        <dbReference type="ARBA" id="ARBA00022801"/>
    </source>
</evidence>
<gene>
    <name evidence="8" type="ORF">ABEG18_21850</name>
</gene>
<evidence type="ECO:0000313" key="8">
    <source>
        <dbReference type="EMBL" id="XBO38320.1"/>
    </source>
</evidence>
<dbReference type="InterPro" id="IPR051156">
    <property type="entry name" value="Mito/Outer_Membr_Metalloprot"/>
</dbReference>
<dbReference type="GO" id="GO:0051603">
    <property type="term" value="P:proteolysis involved in protein catabolic process"/>
    <property type="evidence" value="ECO:0007669"/>
    <property type="project" value="TreeGrafter"/>
</dbReference>
<reference evidence="8" key="1">
    <citation type="submission" date="2024-05" db="EMBL/GenBank/DDBJ databases">
        <authorList>
            <person name="Kim S."/>
            <person name="Heo J."/>
            <person name="Choi H."/>
            <person name="Choi Y."/>
            <person name="Kwon S.-W."/>
            <person name="Kim Y."/>
        </authorList>
    </citation>
    <scope>NUCLEOTIDE SEQUENCE</scope>
    <source>
        <strain evidence="8">KACC 23698</strain>
    </source>
</reference>
<dbReference type="InterPro" id="IPR001915">
    <property type="entry name" value="Peptidase_M48"/>
</dbReference>
<dbReference type="GO" id="GO:0016020">
    <property type="term" value="C:membrane"/>
    <property type="evidence" value="ECO:0007669"/>
    <property type="project" value="TreeGrafter"/>
</dbReference>
<dbReference type="PANTHER" id="PTHR22726:SF1">
    <property type="entry name" value="METALLOENDOPEPTIDASE OMA1, MITOCHONDRIAL"/>
    <property type="match status" value="1"/>
</dbReference>
<evidence type="ECO:0000256" key="2">
    <source>
        <dbReference type="ARBA" id="ARBA00022670"/>
    </source>
</evidence>
<comment type="cofactor">
    <cofactor evidence="1">
        <name>Zn(2+)</name>
        <dbReference type="ChEBI" id="CHEBI:29105"/>
    </cofactor>
</comment>
<dbReference type="AlphaFoldDB" id="A0AAU7JDP3"/>
<dbReference type="EC" id="3.4.24.-" evidence="8"/>
<dbReference type="Pfam" id="PF01435">
    <property type="entry name" value="Peptidase_M48"/>
    <property type="match status" value="1"/>
</dbReference>
<keyword evidence="5" id="KW-0862">Zinc</keyword>
<feature type="domain" description="Peptidase M48" evidence="7">
    <location>
        <begin position="68"/>
        <end position="250"/>
    </location>
</feature>
<proteinExistence type="predicted"/>
<name>A0AAU7JDP3_9HYPH</name>
<evidence type="ECO:0000256" key="5">
    <source>
        <dbReference type="ARBA" id="ARBA00022833"/>
    </source>
</evidence>